<evidence type="ECO:0000313" key="2">
    <source>
        <dbReference type="EMBL" id="GHJ32827.1"/>
    </source>
</evidence>
<dbReference type="InterPro" id="IPR006764">
    <property type="entry name" value="SAM_dep_MeTrfase_SAV2177_type"/>
</dbReference>
<organism evidence="2 3">
    <name type="scientific">Streptomyces hygroscopicus</name>
    <dbReference type="NCBI Taxonomy" id="1912"/>
    <lineage>
        <taxon>Bacteria</taxon>
        <taxon>Bacillati</taxon>
        <taxon>Actinomycetota</taxon>
        <taxon>Actinomycetes</taxon>
        <taxon>Kitasatosporales</taxon>
        <taxon>Streptomycetaceae</taxon>
        <taxon>Streptomyces</taxon>
        <taxon>Streptomyces violaceusniger group</taxon>
    </lineage>
</organism>
<evidence type="ECO:0000256" key="1">
    <source>
        <dbReference type="SAM" id="MobiDB-lite"/>
    </source>
</evidence>
<sequence>MSGDRAVPWRRASHTDSEPTSQWDDPMGGDALSENGWSADRIDTESAHSARIYDYILGGKDYYPADKEAGIAMSREWPALPIHMRANRDFMNRAVRYLAEEAGIRQFLDIGTGIPTSPNLHEIAQAVAPDSRVVYVDNDPIVLTLSQGLLASTPEGRTAYVEADMCRPATILDAPELRETLDLGRPVALTVIAIVHFVLDKVDAYGIVNRLLEPLPSGSYLAMSIGTADFAPDEVARVAREYAARDMPMRLRTEAEAARFFDGLDLVEPGLTQVHKWRPDGTTTETIKDEDIAMYGAVARKP</sequence>
<evidence type="ECO:0000313" key="3">
    <source>
        <dbReference type="Proteomes" id="UP001054854"/>
    </source>
</evidence>
<dbReference type="InterPro" id="IPR029063">
    <property type="entry name" value="SAM-dependent_MTases_sf"/>
</dbReference>
<dbReference type="EMBL" id="BNEK01000005">
    <property type="protein sequence ID" value="GHJ32827.1"/>
    <property type="molecule type" value="Genomic_DNA"/>
</dbReference>
<dbReference type="Pfam" id="PF04672">
    <property type="entry name" value="Methyltransf_19"/>
    <property type="match status" value="1"/>
</dbReference>
<name>A0ABQ3UB48_STRHY</name>
<dbReference type="Proteomes" id="UP001054854">
    <property type="component" value="Unassembled WGS sequence"/>
</dbReference>
<reference evidence="2" key="1">
    <citation type="submission" date="2024-05" db="EMBL/GenBank/DDBJ databases">
        <title>Whole genome shotgun sequence of Streptomyces hygroscopicus NBRC 113678.</title>
        <authorList>
            <person name="Komaki H."/>
            <person name="Tamura T."/>
        </authorList>
    </citation>
    <scope>NUCLEOTIDE SEQUENCE</scope>
    <source>
        <strain evidence="2">N11-34</strain>
    </source>
</reference>
<evidence type="ECO:0008006" key="4">
    <source>
        <dbReference type="Google" id="ProtNLM"/>
    </source>
</evidence>
<dbReference type="Gene3D" id="3.40.50.150">
    <property type="entry name" value="Vaccinia Virus protein VP39"/>
    <property type="match status" value="1"/>
</dbReference>
<gene>
    <name evidence="2" type="ORF">TPA0910_72600</name>
</gene>
<keyword evidence="3" id="KW-1185">Reference proteome</keyword>
<proteinExistence type="predicted"/>
<dbReference type="SUPFAM" id="SSF53335">
    <property type="entry name" value="S-adenosyl-L-methionine-dependent methyltransferases"/>
    <property type="match status" value="1"/>
</dbReference>
<comment type="caution">
    <text evidence="2">The sequence shown here is derived from an EMBL/GenBank/DDBJ whole genome shotgun (WGS) entry which is preliminary data.</text>
</comment>
<dbReference type="PIRSF" id="PIRSF017393">
    <property type="entry name" value="MTase_SAV2177"/>
    <property type="match status" value="1"/>
</dbReference>
<protein>
    <recommendedName>
        <fullName evidence="4">Methyltransferase</fullName>
    </recommendedName>
</protein>
<accession>A0ABQ3UB48</accession>
<feature type="region of interest" description="Disordered" evidence="1">
    <location>
        <begin position="1"/>
        <end position="36"/>
    </location>
</feature>